<comment type="domain">
    <text evidence="4">Contains a C-terminal catalytic domain, and an N-terminal region which modulates catalytic activity.</text>
</comment>
<keyword evidence="2 4" id="KW-0378">Hydrolase</keyword>
<dbReference type="Pfam" id="PF01339">
    <property type="entry name" value="CheB_methylest"/>
    <property type="match status" value="1"/>
</dbReference>
<dbReference type="InterPro" id="IPR000673">
    <property type="entry name" value="Sig_transdc_resp-reg_Me-estase"/>
</dbReference>
<dbReference type="SUPFAM" id="SSF52172">
    <property type="entry name" value="CheY-like"/>
    <property type="match status" value="1"/>
</dbReference>
<comment type="similarity">
    <text evidence="4">Belongs to the CheB family.</text>
</comment>
<keyword evidence="4" id="KW-0963">Cytoplasm</keyword>
<reference evidence="10" key="1">
    <citation type="submission" date="2017-10" db="EMBL/GenBank/DDBJ databases">
        <authorList>
            <person name="Toshchakov S.V."/>
            <person name="Goeva M.A."/>
        </authorList>
    </citation>
    <scope>NUCLEOTIDE SEQUENCE [LARGE SCALE GENOMIC DNA]</scope>
    <source>
        <strain evidence="10">JR1/69-1-13</strain>
    </source>
</reference>
<dbReference type="CDD" id="cd17541">
    <property type="entry name" value="REC_CheB-like"/>
    <property type="match status" value="1"/>
</dbReference>
<dbReference type="EC" id="3.5.1.44" evidence="4"/>
<accession>A0A2U1V4B1</accession>
<dbReference type="PIRSF" id="PIRSF000876">
    <property type="entry name" value="RR_chemtxs_CheB"/>
    <property type="match status" value="1"/>
</dbReference>
<comment type="PTM">
    <text evidence="4">Phosphorylated by CheA. Phosphorylation of the N-terminal regulatory domain activates the methylesterase activity.</text>
</comment>
<dbReference type="InterPro" id="IPR011006">
    <property type="entry name" value="CheY-like_superfamily"/>
</dbReference>
<dbReference type="OrthoDB" id="9793421at2"/>
<comment type="subcellular location">
    <subcellularLocation>
        <location evidence="4">Cytoplasm</location>
    </subcellularLocation>
</comment>
<dbReference type="HAMAP" id="MF_00099">
    <property type="entry name" value="CheB_chemtxs"/>
    <property type="match status" value="1"/>
</dbReference>
<dbReference type="CDD" id="cd16432">
    <property type="entry name" value="CheB_Rec"/>
    <property type="match status" value="1"/>
</dbReference>
<dbReference type="GO" id="GO:0008984">
    <property type="term" value="F:protein-glutamate methylesterase activity"/>
    <property type="evidence" value="ECO:0007669"/>
    <property type="project" value="UniProtKB-UniRule"/>
</dbReference>
<dbReference type="NCBIfam" id="NF001965">
    <property type="entry name" value="PRK00742.1"/>
    <property type="match status" value="1"/>
</dbReference>
<evidence type="ECO:0000256" key="5">
    <source>
        <dbReference type="PROSITE-ProRule" id="PRU00050"/>
    </source>
</evidence>
<evidence type="ECO:0000256" key="1">
    <source>
        <dbReference type="ARBA" id="ARBA00022500"/>
    </source>
</evidence>
<dbReference type="RefSeq" id="WP_109517130.1">
    <property type="nucleotide sequence ID" value="NZ_PDOA01000006.1"/>
</dbReference>
<dbReference type="PANTHER" id="PTHR42872:SF3">
    <property type="entry name" value="PROTEIN-GLUTAMATE METHYLESTERASE_PROTEIN-GLUTAMINE GLUTAMINASE 1"/>
    <property type="match status" value="1"/>
</dbReference>
<protein>
    <recommendedName>
        <fullName evidence="4">Protein-glutamate methylesterase/protein-glutamine glutaminase</fullName>
        <ecNumber evidence="4">3.1.1.61</ecNumber>
        <ecNumber evidence="4">3.5.1.44</ecNumber>
    </recommendedName>
</protein>
<evidence type="ECO:0000259" key="8">
    <source>
        <dbReference type="PROSITE" id="PS50122"/>
    </source>
</evidence>
<comment type="catalytic activity">
    <reaction evidence="4">
        <text>L-glutaminyl-[protein] + H2O = L-glutamyl-[protein] + NH4(+)</text>
        <dbReference type="Rhea" id="RHEA:16441"/>
        <dbReference type="Rhea" id="RHEA-COMP:10207"/>
        <dbReference type="Rhea" id="RHEA-COMP:10208"/>
        <dbReference type="ChEBI" id="CHEBI:15377"/>
        <dbReference type="ChEBI" id="CHEBI:28938"/>
        <dbReference type="ChEBI" id="CHEBI:29973"/>
        <dbReference type="ChEBI" id="CHEBI:30011"/>
        <dbReference type="EC" id="3.5.1.44"/>
    </reaction>
</comment>
<dbReference type="PROSITE" id="PS50122">
    <property type="entry name" value="CHEB"/>
    <property type="match status" value="1"/>
</dbReference>
<feature type="active site" evidence="4 5">
    <location>
        <position position="232"/>
    </location>
</feature>
<dbReference type="GO" id="GO:0005737">
    <property type="term" value="C:cytoplasm"/>
    <property type="evidence" value="ECO:0007669"/>
    <property type="project" value="UniProtKB-SubCell"/>
</dbReference>
<evidence type="ECO:0000256" key="3">
    <source>
        <dbReference type="ARBA" id="ARBA00048267"/>
    </source>
</evidence>
<comment type="catalytic activity">
    <reaction evidence="3 4">
        <text>[protein]-L-glutamate 5-O-methyl ester + H2O = L-glutamyl-[protein] + methanol + H(+)</text>
        <dbReference type="Rhea" id="RHEA:23236"/>
        <dbReference type="Rhea" id="RHEA-COMP:10208"/>
        <dbReference type="Rhea" id="RHEA-COMP:10311"/>
        <dbReference type="ChEBI" id="CHEBI:15377"/>
        <dbReference type="ChEBI" id="CHEBI:15378"/>
        <dbReference type="ChEBI" id="CHEBI:17790"/>
        <dbReference type="ChEBI" id="CHEBI:29973"/>
        <dbReference type="ChEBI" id="CHEBI:82795"/>
        <dbReference type="EC" id="3.1.1.61"/>
    </reaction>
</comment>
<keyword evidence="10" id="KW-1185">Reference proteome</keyword>
<dbReference type="InterPro" id="IPR008248">
    <property type="entry name" value="CheB-like"/>
</dbReference>
<evidence type="ECO:0000313" key="10">
    <source>
        <dbReference type="Proteomes" id="UP000245048"/>
    </source>
</evidence>
<comment type="function">
    <text evidence="4">Involved in chemotaxis. Part of a chemotaxis signal transduction system that modulates chemotaxis in response to various stimuli. Catalyzes the demethylation of specific methylglutamate residues introduced into the chemoreceptors (methyl-accepting chemotaxis proteins or MCP) by CheR. Also mediates the irreversible deamidation of specific glutamine residues to glutamic acid.</text>
</comment>
<dbReference type="InterPro" id="IPR001789">
    <property type="entry name" value="Sig_transdc_resp-reg_receiver"/>
</dbReference>
<keyword evidence="4 6" id="KW-0597">Phosphoprotein</keyword>
<dbReference type="InterPro" id="IPR035909">
    <property type="entry name" value="CheB_C"/>
</dbReference>
<dbReference type="Proteomes" id="UP000245048">
    <property type="component" value="Unassembled WGS sequence"/>
</dbReference>
<feature type="active site" evidence="4 5">
    <location>
        <position position="326"/>
    </location>
</feature>
<dbReference type="Gene3D" id="3.40.50.180">
    <property type="entry name" value="Methylesterase CheB, C-terminal domain"/>
    <property type="match status" value="1"/>
</dbReference>
<organism evidence="9 10">
    <name type="scientific">Teichococcus aestuarii</name>
    <dbReference type="NCBI Taxonomy" id="568898"/>
    <lineage>
        <taxon>Bacteria</taxon>
        <taxon>Pseudomonadati</taxon>
        <taxon>Pseudomonadota</taxon>
        <taxon>Alphaproteobacteria</taxon>
        <taxon>Acetobacterales</taxon>
        <taxon>Roseomonadaceae</taxon>
        <taxon>Roseomonas</taxon>
    </lineage>
</organism>
<dbReference type="PANTHER" id="PTHR42872">
    <property type="entry name" value="PROTEIN-GLUTAMATE METHYLESTERASE/PROTEIN-GLUTAMINE GLUTAMINASE"/>
    <property type="match status" value="1"/>
</dbReference>
<feature type="modified residue" description="4-aspartylphosphate" evidence="4 6">
    <location>
        <position position="74"/>
    </location>
</feature>
<dbReference type="EMBL" id="PDOA01000006">
    <property type="protein sequence ID" value="PWC28735.1"/>
    <property type="molecule type" value="Genomic_DNA"/>
</dbReference>
<dbReference type="Gene3D" id="3.40.50.2300">
    <property type="match status" value="1"/>
</dbReference>
<gene>
    <name evidence="4" type="primary">cheB</name>
    <name evidence="9" type="ORF">CR165_11485</name>
</gene>
<evidence type="ECO:0000256" key="2">
    <source>
        <dbReference type="ARBA" id="ARBA00022801"/>
    </source>
</evidence>
<dbReference type="AlphaFoldDB" id="A0A2U1V4B1"/>
<dbReference type="GO" id="GO:0050568">
    <property type="term" value="F:protein-glutamine glutaminase activity"/>
    <property type="evidence" value="ECO:0007669"/>
    <property type="project" value="UniProtKB-UniRule"/>
</dbReference>
<evidence type="ECO:0000259" key="7">
    <source>
        <dbReference type="PROSITE" id="PS50110"/>
    </source>
</evidence>
<dbReference type="Pfam" id="PF00072">
    <property type="entry name" value="Response_reg"/>
    <property type="match status" value="1"/>
</dbReference>
<dbReference type="SMART" id="SM00448">
    <property type="entry name" value="REC"/>
    <property type="match status" value="1"/>
</dbReference>
<feature type="domain" description="Response regulatory" evidence="7">
    <location>
        <begin position="23"/>
        <end position="141"/>
    </location>
</feature>
<feature type="domain" description="CheB-type methylesterase" evidence="8">
    <location>
        <begin position="191"/>
        <end position="384"/>
    </location>
</feature>
<dbReference type="GO" id="GO:0006935">
    <property type="term" value="P:chemotaxis"/>
    <property type="evidence" value="ECO:0007669"/>
    <property type="project" value="UniProtKB-UniRule"/>
</dbReference>
<dbReference type="SUPFAM" id="SSF52738">
    <property type="entry name" value="Methylesterase CheB, C-terminal domain"/>
    <property type="match status" value="1"/>
</dbReference>
<evidence type="ECO:0000313" key="9">
    <source>
        <dbReference type="EMBL" id="PWC28735.1"/>
    </source>
</evidence>
<feature type="active site" evidence="4 5">
    <location>
        <position position="205"/>
    </location>
</feature>
<dbReference type="PROSITE" id="PS50110">
    <property type="entry name" value="RESPONSE_REGULATORY"/>
    <property type="match status" value="1"/>
</dbReference>
<proteinExistence type="inferred from homology"/>
<dbReference type="GO" id="GO:0000156">
    <property type="term" value="F:phosphorelay response regulator activity"/>
    <property type="evidence" value="ECO:0007669"/>
    <property type="project" value="InterPro"/>
</dbReference>
<evidence type="ECO:0000256" key="6">
    <source>
        <dbReference type="PROSITE-ProRule" id="PRU00169"/>
    </source>
</evidence>
<keyword evidence="1 4" id="KW-0145">Chemotaxis</keyword>
<comment type="caution">
    <text evidence="9">The sequence shown here is derived from an EMBL/GenBank/DDBJ whole genome shotgun (WGS) entry which is preliminary data.</text>
</comment>
<sequence length="384" mass="38827">MSAPPGVLAPPDATPPVPPARLRILVCDDSTVIRAALARMLEAEPGLHVVARARNGEEAVAAVRRGGIDVAVTDIEMPVMDGLTALPLMLAADPGLRVIVVSTLTTRGGAAAMEALRRGAADCLPKPASGEDAAFARELVVRVRGHGALRRRLPAPAAPALPVPAAPTLAVAARPAPAVAASFPAAPPRPPRSGLAPAVIAIGASTGGPQALAEVFRAFRRPPALPILLTQHMPAAFIPMLAEHLGRMGAARVEVAREGTVPEPGCAYLAPGGVHLLAAGRPMALHLSDAPEEHFCRPAVDPMLRSLAALLGERCVAAVLTGMGHDGGAGAAAVRAAGGHVLAQDAASSVVWGMPGAVVERGAAQEVLPLPALARRLAELAGAA</sequence>
<evidence type="ECO:0000256" key="4">
    <source>
        <dbReference type="HAMAP-Rule" id="MF_00099"/>
    </source>
</evidence>
<name>A0A2U1V4B1_9PROT</name>
<dbReference type="EC" id="3.1.1.61" evidence="4"/>